<feature type="non-terminal residue" evidence="3">
    <location>
        <position position="1"/>
    </location>
</feature>
<sequence length="249" mass="28082">SGDNLQITPLERSYKSKVLGHYPENVPWNPFDKNAVCMASRHNNNTIWYYICGVAGCYLPLAMSTVESTIIPVSGQQIVVQQLCLPQGLKFRTQKHPLEPQFHSFIITREDGSRNYGFSYIFFEEIRNKKICSAMQTLQAMHLTELSGCNTQRRSRQPGSTHEGHNTRSLPRHFKLSTPQQGAAQSYYDAAKDTLYVTKSIALVCQLPCVYAAHKFLKGLYRQGILHPSIGIVFGQECTIVLSLWGNVP</sequence>
<organism evidence="3 4">
    <name type="scientific">Timema podura</name>
    <name type="common">Walking stick</name>
    <dbReference type="NCBI Taxonomy" id="61482"/>
    <lineage>
        <taxon>Eukaryota</taxon>
        <taxon>Metazoa</taxon>
        <taxon>Ecdysozoa</taxon>
        <taxon>Arthropoda</taxon>
        <taxon>Hexapoda</taxon>
        <taxon>Insecta</taxon>
        <taxon>Pterygota</taxon>
        <taxon>Neoptera</taxon>
        <taxon>Polyneoptera</taxon>
        <taxon>Phasmatodea</taxon>
        <taxon>Timematodea</taxon>
        <taxon>Timematoidea</taxon>
        <taxon>Timematidae</taxon>
        <taxon>Timema</taxon>
    </lineage>
</organism>
<comment type="caution">
    <text evidence="3">The sequence shown here is derived from an EMBL/GenBank/DDBJ whole genome shotgun (WGS) entry which is preliminary data.</text>
</comment>
<reference evidence="3" key="1">
    <citation type="submission" date="2021-03" db="EMBL/GenBank/DDBJ databases">
        <authorList>
            <person name="Tran Van P."/>
        </authorList>
    </citation>
    <scope>NUCLEOTIDE SEQUENCE</scope>
</reference>
<feature type="compositionally biased region" description="Polar residues" evidence="1">
    <location>
        <begin position="150"/>
        <end position="160"/>
    </location>
</feature>
<dbReference type="InterPro" id="IPR047278">
    <property type="entry name" value="DEN5A/B"/>
</dbReference>
<gene>
    <name evidence="3" type="ORF">TPAB3V08_LOCUS11696</name>
</gene>
<dbReference type="EMBL" id="CAJPIN010036630">
    <property type="protein sequence ID" value="CAG2064752.1"/>
    <property type="molecule type" value="Genomic_DNA"/>
</dbReference>
<evidence type="ECO:0000256" key="1">
    <source>
        <dbReference type="SAM" id="MobiDB-lite"/>
    </source>
</evidence>
<evidence type="ECO:0000313" key="3">
    <source>
        <dbReference type="EMBL" id="CAG2064752.1"/>
    </source>
</evidence>
<dbReference type="Proteomes" id="UP001153148">
    <property type="component" value="Unassembled WGS sequence"/>
</dbReference>
<evidence type="ECO:0000313" key="4">
    <source>
        <dbReference type="Proteomes" id="UP001153148"/>
    </source>
</evidence>
<accession>A0ABN7PGY6</accession>
<dbReference type="Pfam" id="PF03456">
    <property type="entry name" value="uDENN"/>
    <property type="match status" value="1"/>
</dbReference>
<dbReference type="InterPro" id="IPR005113">
    <property type="entry name" value="uDENN_dom"/>
</dbReference>
<dbReference type="SMART" id="SM00800">
    <property type="entry name" value="uDENN"/>
    <property type="match status" value="1"/>
</dbReference>
<proteinExistence type="predicted"/>
<keyword evidence="4" id="KW-1185">Reference proteome</keyword>
<protein>
    <recommendedName>
        <fullName evidence="2">uDENN domain-containing protein</fullName>
    </recommendedName>
</protein>
<name>A0ABN7PGY6_TIMPD</name>
<evidence type="ECO:0000259" key="2">
    <source>
        <dbReference type="SMART" id="SM00800"/>
    </source>
</evidence>
<dbReference type="PANTHER" id="PTHR46070">
    <property type="entry name" value="PINSTRIPE, ISOFORM A"/>
    <property type="match status" value="1"/>
</dbReference>
<dbReference type="PANTHER" id="PTHR46070:SF1">
    <property type="entry name" value="PINSTRIPE, ISOFORM A"/>
    <property type="match status" value="1"/>
</dbReference>
<feature type="domain" description="uDENN" evidence="2">
    <location>
        <begin position="9"/>
        <end position="123"/>
    </location>
</feature>
<feature type="region of interest" description="Disordered" evidence="1">
    <location>
        <begin position="150"/>
        <end position="174"/>
    </location>
</feature>